<dbReference type="EMBL" id="MLAK01000574">
    <property type="protein sequence ID" value="OHT11955.1"/>
    <property type="molecule type" value="Genomic_DNA"/>
</dbReference>
<dbReference type="CDD" id="cd02803">
    <property type="entry name" value="OYE_like_FMN_family"/>
    <property type="match status" value="1"/>
</dbReference>
<dbReference type="InterPro" id="IPR051799">
    <property type="entry name" value="NADH_flavin_oxidoreductase"/>
</dbReference>
<keyword evidence="2" id="KW-0560">Oxidoreductase</keyword>
<keyword evidence="6" id="KW-1185">Reference proteome</keyword>
<dbReference type="GO" id="GO:0016491">
    <property type="term" value="F:oxidoreductase activity"/>
    <property type="evidence" value="ECO:0007669"/>
    <property type="project" value="UniProtKB-KW"/>
</dbReference>
<dbReference type="SUPFAM" id="SSF51395">
    <property type="entry name" value="FMN-linked oxidoreductases"/>
    <property type="match status" value="1"/>
</dbReference>
<reference evidence="5" key="1">
    <citation type="submission" date="2016-10" db="EMBL/GenBank/DDBJ databases">
        <authorList>
            <person name="Benchimol M."/>
            <person name="Almeida L.G."/>
            <person name="Vasconcelos A.T."/>
            <person name="Perreira-Neves A."/>
            <person name="Rosa I.A."/>
            <person name="Tasca T."/>
            <person name="Bogo M.R."/>
            <person name="de Souza W."/>
        </authorList>
    </citation>
    <scope>NUCLEOTIDE SEQUENCE [LARGE SCALE GENOMIC DNA]</scope>
    <source>
        <strain evidence="5">K</strain>
    </source>
</reference>
<dbReference type="OrthoDB" id="1663137at2759"/>
<accession>A0A1J4KL52</accession>
<dbReference type="GeneID" id="94834816"/>
<protein>
    <submittedName>
        <fullName evidence="5">Oxidoreductase, FAD/FMN-binding family protein</fullName>
    </submittedName>
</protein>
<dbReference type="InterPro" id="IPR013785">
    <property type="entry name" value="Aldolase_TIM"/>
</dbReference>
<evidence type="ECO:0000256" key="3">
    <source>
        <dbReference type="SAM" id="MobiDB-lite"/>
    </source>
</evidence>
<gene>
    <name evidence="5" type="ORF">TRFO_18324</name>
</gene>
<evidence type="ECO:0000259" key="4">
    <source>
        <dbReference type="Pfam" id="PF00724"/>
    </source>
</evidence>
<proteinExistence type="predicted"/>
<dbReference type="VEuPathDB" id="TrichDB:TRFO_18324"/>
<feature type="domain" description="NADH:flavin oxidoreductase/NADH oxidase N-terminal" evidence="4">
    <location>
        <begin position="8"/>
        <end position="222"/>
    </location>
</feature>
<evidence type="ECO:0000313" key="5">
    <source>
        <dbReference type="EMBL" id="OHT11955.1"/>
    </source>
</evidence>
<dbReference type="Pfam" id="PF00724">
    <property type="entry name" value="Oxidored_FMN"/>
    <property type="match status" value="1"/>
</dbReference>
<dbReference type="Gene3D" id="3.20.20.70">
    <property type="entry name" value="Aldolase class I"/>
    <property type="match status" value="1"/>
</dbReference>
<keyword evidence="1" id="KW-0285">Flavoprotein</keyword>
<dbReference type="AlphaFoldDB" id="A0A1J4KL52"/>
<evidence type="ECO:0000313" key="6">
    <source>
        <dbReference type="Proteomes" id="UP000179807"/>
    </source>
</evidence>
<feature type="region of interest" description="Disordered" evidence="3">
    <location>
        <begin position="112"/>
        <end position="131"/>
    </location>
</feature>
<dbReference type="InterPro" id="IPR001155">
    <property type="entry name" value="OxRdtase_FMN_N"/>
</dbReference>
<comment type="caution">
    <text evidence="5">The sequence shown here is derived from an EMBL/GenBank/DDBJ whole genome shotgun (WGS) entry which is preliminary data.</text>
</comment>
<evidence type="ECO:0000256" key="1">
    <source>
        <dbReference type="ARBA" id="ARBA00022630"/>
    </source>
</evidence>
<dbReference type="RefSeq" id="XP_068365091.1">
    <property type="nucleotide sequence ID" value="XM_068500112.1"/>
</dbReference>
<name>A0A1J4KL52_9EUKA</name>
<sequence>MLREKSVLFTPIQIGNALLSNRFMRSATWEGKSDENGFPKESLLKMMKNLALGDCGLIVPGFAYPMKKCQVASNQTGMFTPGHAKAWKSTIDEIHNETTSKIIFQICHGGSKSSPELSGSVPEAPTAMSSDVHEMTNSDIEATIQSFIDAAVNLKANGADGIQIHCAHGYLLSAFLSPALNRRHDGWGGSPENRVKIVKEIASEIRKSCGQEFLISAKINGDDYDDSIGVTPVLCGWYISQLNDIDMFEISAGVGSRMYGTRINFDTNLYMRMIKPKSDAIEAVKVAEEASKDVPYFEGYNIDATNTIRRIAPNAKLAIVGGLRNFDTMDHVVAGGTADMISMARPFIRQPSLVKDLKKGTDDSKCISCALCSYGNKGVTCYYP</sequence>
<dbReference type="GO" id="GO:0010181">
    <property type="term" value="F:FMN binding"/>
    <property type="evidence" value="ECO:0007669"/>
    <property type="project" value="InterPro"/>
</dbReference>
<evidence type="ECO:0000256" key="2">
    <source>
        <dbReference type="ARBA" id="ARBA00023002"/>
    </source>
</evidence>
<organism evidence="5 6">
    <name type="scientific">Tritrichomonas foetus</name>
    <dbReference type="NCBI Taxonomy" id="1144522"/>
    <lineage>
        <taxon>Eukaryota</taxon>
        <taxon>Metamonada</taxon>
        <taxon>Parabasalia</taxon>
        <taxon>Tritrichomonadida</taxon>
        <taxon>Tritrichomonadidae</taxon>
        <taxon>Tritrichomonas</taxon>
    </lineage>
</organism>
<dbReference type="Proteomes" id="UP000179807">
    <property type="component" value="Unassembled WGS sequence"/>
</dbReference>
<dbReference type="PANTHER" id="PTHR43656">
    <property type="entry name" value="BINDING OXIDOREDUCTASE, PUTATIVE (AFU_ORTHOLOGUE AFUA_2G08260)-RELATED"/>
    <property type="match status" value="1"/>
</dbReference>
<dbReference type="PANTHER" id="PTHR43656:SF2">
    <property type="entry name" value="BINDING OXIDOREDUCTASE, PUTATIVE (AFU_ORTHOLOGUE AFUA_2G08260)-RELATED"/>
    <property type="match status" value="1"/>
</dbReference>